<dbReference type="GO" id="GO:0016758">
    <property type="term" value="F:hexosyltransferase activity"/>
    <property type="evidence" value="ECO:0007669"/>
    <property type="project" value="UniProtKB-ARBA"/>
</dbReference>
<protein>
    <submittedName>
        <fullName evidence="2">Glycosyltransferase GtfE</fullName>
    </submittedName>
</protein>
<dbReference type="FunFam" id="3.40.50.2000:FF:000009">
    <property type="entry name" value="Sterol 3-beta-glucosyltransferase UGT80A2"/>
    <property type="match status" value="1"/>
</dbReference>
<dbReference type="GO" id="GO:0008194">
    <property type="term" value="F:UDP-glycosyltransferase activity"/>
    <property type="evidence" value="ECO:0007669"/>
    <property type="project" value="InterPro"/>
</dbReference>
<dbReference type="Pfam" id="PF06722">
    <property type="entry name" value="EryCIII-like_C"/>
    <property type="match status" value="1"/>
</dbReference>
<dbReference type="Gene3D" id="3.40.50.2000">
    <property type="entry name" value="Glycogen Phosphorylase B"/>
    <property type="match status" value="2"/>
</dbReference>
<dbReference type="SUPFAM" id="SSF53756">
    <property type="entry name" value="UDP-Glycosyltransferase/glycogen phosphorylase"/>
    <property type="match status" value="1"/>
</dbReference>
<dbReference type="InterPro" id="IPR050426">
    <property type="entry name" value="Glycosyltransferase_28"/>
</dbReference>
<dbReference type="EMBL" id="FUEZ01000004">
    <property type="protein sequence ID" value="SPM43475.1"/>
    <property type="molecule type" value="Genomic_DNA"/>
</dbReference>
<gene>
    <name evidence="2" type="ORF">MNAB215_5701</name>
</gene>
<proteinExistence type="predicted"/>
<name>A0A2U3PIH5_9MYCO</name>
<dbReference type="RefSeq" id="WP_077081725.1">
    <property type="nucleotide sequence ID" value="NZ_FUEZ01000004.1"/>
</dbReference>
<dbReference type="AlphaFoldDB" id="A0A2U3PIH5"/>
<feature type="domain" description="Erythromycin biosynthesis protein CIII-like C-terminal" evidence="1">
    <location>
        <begin position="301"/>
        <end position="394"/>
    </location>
</feature>
<keyword evidence="2" id="KW-0808">Transferase</keyword>
<evidence type="ECO:0000313" key="3">
    <source>
        <dbReference type="Proteomes" id="UP000240424"/>
    </source>
</evidence>
<dbReference type="PANTHER" id="PTHR48050:SF13">
    <property type="entry name" value="STEROL 3-BETA-GLUCOSYLTRANSFERASE UGT80A2"/>
    <property type="match status" value="1"/>
</dbReference>
<accession>A0A2U3PIH5</accession>
<dbReference type="GO" id="GO:0017000">
    <property type="term" value="P:antibiotic biosynthetic process"/>
    <property type="evidence" value="ECO:0007669"/>
    <property type="project" value="UniProtKB-ARBA"/>
</dbReference>
<evidence type="ECO:0000259" key="1">
    <source>
        <dbReference type="Pfam" id="PF06722"/>
    </source>
</evidence>
<sequence>MRVLLSTYDSRGGVEPLLGLAVALQTLGAEALLCVPPDEEFAERAADFGVPLVFFGESVREMNSAVTTWSEEDVRRRLLGLIDAQFDTIAPAAQDCDALLSAGLVWTGAGARSVADKLGIPYIYASYHPSHLPSTHHQPPEYAGRGMPSTEFDNRVMWNLNAQNINSAFGPTLNRNRAKIGLPPVGHLREYAYTDRPWLASDPTLGPWPKPADLDVVQTGAWLLPDERPLPDDLLAFLDAGTPPVYVGFGSMPLLGANDIGRTAIEAVREQGRRTLLARGWAGLDLIDDRDDCFVCGEVNQQALFARVAAVVHHGGAGTTTTAARAGAPQLVVPQGADQVYWARRVTELGIGTACDGPAPPLRSLSVALQAILTPETRAWARDAAREMRADGAAGAAKLLVDAVSREKPPASV</sequence>
<reference evidence="2 3" key="1">
    <citation type="submission" date="2017-01" db="EMBL/GenBank/DDBJ databases">
        <authorList>
            <consortium name="Urmite Genomes"/>
        </authorList>
    </citation>
    <scope>NUCLEOTIDE SEQUENCE [LARGE SCALE GENOMIC DNA]</scope>
    <source>
        <strain evidence="2 3">AB215</strain>
    </source>
</reference>
<dbReference type="CDD" id="cd03784">
    <property type="entry name" value="GT1_Gtf-like"/>
    <property type="match status" value="1"/>
</dbReference>
<evidence type="ECO:0000313" key="2">
    <source>
        <dbReference type="EMBL" id="SPM43475.1"/>
    </source>
</evidence>
<dbReference type="PANTHER" id="PTHR48050">
    <property type="entry name" value="STEROL 3-BETA-GLUCOSYLTRANSFERASE"/>
    <property type="match status" value="1"/>
</dbReference>
<dbReference type="InterPro" id="IPR002213">
    <property type="entry name" value="UDP_glucos_trans"/>
</dbReference>
<dbReference type="OrthoDB" id="3253247at2"/>
<dbReference type="InterPro" id="IPR010610">
    <property type="entry name" value="EryCIII-like_C"/>
</dbReference>
<keyword evidence="3" id="KW-1185">Reference proteome</keyword>
<dbReference type="Proteomes" id="UP000240424">
    <property type="component" value="Unassembled WGS sequence"/>
</dbReference>
<dbReference type="STRING" id="1841861.GCA_900157365_04020"/>
<organism evidence="2 3">
    <name type="scientific">Mycobacterium numidiamassiliense</name>
    <dbReference type="NCBI Taxonomy" id="1841861"/>
    <lineage>
        <taxon>Bacteria</taxon>
        <taxon>Bacillati</taxon>
        <taxon>Actinomycetota</taxon>
        <taxon>Actinomycetes</taxon>
        <taxon>Mycobacteriales</taxon>
        <taxon>Mycobacteriaceae</taxon>
        <taxon>Mycobacterium</taxon>
    </lineage>
</organism>